<dbReference type="InterPro" id="IPR036663">
    <property type="entry name" value="Fumarylacetoacetase_C_sf"/>
</dbReference>
<evidence type="ECO:0000256" key="1">
    <source>
        <dbReference type="ARBA" id="ARBA00022723"/>
    </source>
</evidence>
<dbReference type="GO" id="GO:0018773">
    <property type="term" value="F:acetylpyruvate hydrolase activity"/>
    <property type="evidence" value="ECO:0007669"/>
    <property type="project" value="TreeGrafter"/>
</dbReference>
<dbReference type="GO" id="GO:0046872">
    <property type="term" value="F:metal ion binding"/>
    <property type="evidence" value="ECO:0007669"/>
    <property type="project" value="UniProtKB-KW"/>
</dbReference>
<feature type="domain" description="Fumarylacetoacetase-like C-terminal" evidence="2">
    <location>
        <begin position="28"/>
        <end position="228"/>
    </location>
</feature>
<proteinExistence type="predicted"/>
<dbReference type="Pfam" id="PF01557">
    <property type="entry name" value="FAA_hydrolase"/>
    <property type="match status" value="1"/>
</dbReference>
<reference evidence="4" key="2">
    <citation type="submission" date="2016-02" db="EMBL/GenBank/DDBJ databases">
        <title>Draft genome sequence of five rapidly growing Mycobacterium species.</title>
        <authorList>
            <person name="Katahira K."/>
            <person name="Gotou Y."/>
            <person name="Iida K."/>
            <person name="Ogura Y."/>
            <person name="Hayashi T."/>
        </authorList>
    </citation>
    <scope>NUCLEOTIDE SEQUENCE [LARGE SCALE GENOMIC DNA]</scope>
    <source>
        <strain evidence="4">JCM15654</strain>
    </source>
</reference>
<dbReference type="Proteomes" id="UP000069620">
    <property type="component" value="Unassembled WGS sequence"/>
</dbReference>
<dbReference type="OrthoDB" id="9805307at2"/>
<protein>
    <submittedName>
        <fullName evidence="3">Fumarylacetoacetate hydrolase family protein</fullName>
    </submittedName>
</protein>
<dbReference type="PANTHER" id="PTHR11820">
    <property type="entry name" value="ACYLPYRUVASE"/>
    <property type="match status" value="1"/>
</dbReference>
<keyword evidence="3" id="KW-0378">Hydrolase</keyword>
<evidence type="ECO:0000313" key="4">
    <source>
        <dbReference type="Proteomes" id="UP000069620"/>
    </source>
</evidence>
<dbReference type="RefSeq" id="WP_062828759.1">
    <property type="nucleotide sequence ID" value="NZ_BCSX01000021.1"/>
</dbReference>
<sequence>MADYVIPPPRQASLPVSTGPARFPIRRVFCVGRNYAAHAREMGKDPDREPPFFFMKPADAVIDAAGTIAYPSLTSALHHEVELVVALGSGGRDVAAADALNLVWGYGVGVDLTRRDLQDEAKRLSRPWDWSKGFDASAPCTPIHPVAEVGHPDAGEIWLRVNGDLKQRGDLTELIWSVPEVISAISTAVELAAGDLIFSGTPAGVGPMQPGDVVSGGVSGVAEFTFTVGPPVGTAPVPDRDGGGK</sequence>
<dbReference type="AlphaFoldDB" id="A0A117I579"/>
<comment type="caution">
    <text evidence="3">The sequence shown here is derived from an EMBL/GenBank/DDBJ whole genome shotgun (WGS) entry which is preliminary data.</text>
</comment>
<dbReference type="STRING" id="146020.RMCB_2135"/>
<evidence type="ECO:0000313" key="3">
    <source>
        <dbReference type="EMBL" id="GAS88039.1"/>
    </source>
</evidence>
<dbReference type="PANTHER" id="PTHR11820:SF90">
    <property type="entry name" value="FLUTATHIONE S-TRANSFERASE"/>
    <property type="match status" value="1"/>
</dbReference>
<keyword evidence="4" id="KW-1185">Reference proteome</keyword>
<dbReference type="InterPro" id="IPR011234">
    <property type="entry name" value="Fumarylacetoacetase-like_C"/>
</dbReference>
<dbReference type="SUPFAM" id="SSF56529">
    <property type="entry name" value="FAH"/>
    <property type="match status" value="1"/>
</dbReference>
<dbReference type="Gene3D" id="3.90.850.10">
    <property type="entry name" value="Fumarylacetoacetase-like, C-terminal domain"/>
    <property type="match status" value="1"/>
</dbReference>
<evidence type="ECO:0000259" key="2">
    <source>
        <dbReference type="Pfam" id="PF01557"/>
    </source>
</evidence>
<organism evidence="3 4">
    <name type="scientific">Mycolicibacterium brisbanense</name>
    <dbReference type="NCBI Taxonomy" id="146020"/>
    <lineage>
        <taxon>Bacteria</taxon>
        <taxon>Bacillati</taxon>
        <taxon>Actinomycetota</taxon>
        <taxon>Actinomycetes</taxon>
        <taxon>Mycobacteriales</taxon>
        <taxon>Mycobacteriaceae</taxon>
        <taxon>Mycolicibacterium</taxon>
    </lineage>
</organism>
<reference evidence="4" key="1">
    <citation type="journal article" date="2016" name="Genome Announc.">
        <title>Draft Genome Sequences of Five Rapidly Growing Mycobacterium Species, M. thermoresistibile, M. fortuitum subsp. acetamidolyticum, M. canariasense, M. brisbanense, and M. novocastrense.</title>
        <authorList>
            <person name="Katahira K."/>
            <person name="Ogura Y."/>
            <person name="Gotoh Y."/>
            <person name="Hayashi T."/>
        </authorList>
    </citation>
    <scope>NUCLEOTIDE SEQUENCE [LARGE SCALE GENOMIC DNA]</scope>
    <source>
        <strain evidence="4">JCM15654</strain>
    </source>
</reference>
<gene>
    <name evidence="3" type="ORF">RMCB_2135</name>
</gene>
<keyword evidence="1" id="KW-0479">Metal-binding</keyword>
<dbReference type="EMBL" id="BCSX01000021">
    <property type="protein sequence ID" value="GAS88039.1"/>
    <property type="molecule type" value="Genomic_DNA"/>
</dbReference>
<name>A0A117I579_9MYCO</name>
<accession>A0A117I579</accession>